<reference evidence="2" key="3">
    <citation type="submission" date="2025-09" db="UniProtKB">
        <authorList>
            <consortium name="Ensembl"/>
        </authorList>
    </citation>
    <scope>IDENTIFICATION</scope>
</reference>
<keyword evidence="3" id="KW-1185">Reference proteome</keyword>
<dbReference type="STRING" id="62062.ENSHHUP00000031942"/>
<sequence length="389" mass="43466">MEDIQLAIVVARLYEADYESSSTCQAILYEKVLGCQRDGSGYHCTKLHPDPFLRSIAFWIMKDYTKALDTLLECIPKEDDENPDVMVKSCNPVVFSFYNYLRTHPLIIRRHYASPEGAVASSLGLTSEKSSVDEINLIERKLFFTTANAHFKVGCPVLALEVLSKIPKVTKKSVSSSPLSKGSSMANVSSSLPLENGNQGALDWASPAPVKATPAWGAEESSATLDWSQPLVKVEDDGLQLDWGDDKNDDDDDDDDADGGLTMKKTDVETKADEGSGGVRPPGLQREDSQNHLCSQGESEVDVIAEQLKFRACLKILMTELRTLATGYEVDGGKLRFQLYSWLEKEIGAMHRICNYKVHTHFICHYKVHTHFICNYKVHTHFICHYKVH</sequence>
<dbReference type="GeneTree" id="ENSGT00390000000096"/>
<accession>A0A4W5M0T4</accession>
<feature type="compositionally biased region" description="Low complexity" evidence="1">
    <location>
        <begin position="173"/>
        <end position="184"/>
    </location>
</feature>
<reference evidence="2" key="2">
    <citation type="submission" date="2025-08" db="UniProtKB">
        <authorList>
            <consortium name="Ensembl"/>
        </authorList>
    </citation>
    <scope>IDENTIFICATION</scope>
</reference>
<evidence type="ECO:0000313" key="2">
    <source>
        <dbReference type="Ensembl" id="ENSHHUP00000031942.1"/>
    </source>
</evidence>
<feature type="compositionally biased region" description="Polar residues" evidence="1">
    <location>
        <begin position="185"/>
        <end position="194"/>
    </location>
</feature>
<dbReference type="GO" id="GO:0007035">
    <property type="term" value="P:vacuolar acidification"/>
    <property type="evidence" value="ECO:0007669"/>
    <property type="project" value="TreeGrafter"/>
</dbReference>
<evidence type="ECO:0000313" key="3">
    <source>
        <dbReference type="Proteomes" id="UP000314982"/>
    </source>
</evidence>
<dbReference type="PANTHER" id="PTHR13950:SF13">
    <property type="entry name" value="DMX-LIKE PROTEIN 2"/>
    <property type="match status" value="1"/>
</dbReference>
<dbReference type="Ensembl" id="ENSHHUT00000033251.1">
    <property type="protein sequence ID" value="ENSHHUP00000031942.1"/>
    <property type="gene ID" value="ENSHHUG00000020270.1"/>
</dbReference>
<feature type="compositionally biased region" description="Acidic residues" evidence="1">
    <location>
        <begin position="247"/>
        <end position="258"/>
    </location>
</feature>
<evidence type="ECO:0000256" key="1">
    <source>
        <dbReference type="SAM" id="MobiDB-lite"/>
    </source>
</evidence>
<name>A0A4W5M0T4_9TELE</name>
<dbReference type="PANTHER" id="PTHR13950">
    <property type="entry name" value="RABCONNECTIN-RELATED"/>
    <property type="match status" value="1"/>
</dbReference>
<dbReference type="InterPro" id="IPR052208">
    <property type="entry name" value="DmX-like/RAVE_component"/>
</dbReference>
<reference evidence="3" key="1">
    <citation type="submission" date="2018-06" db="EMBL/GenBank/DDBJ databases">
        <title>Genome assembly of Danube salmon.</title>
        <authorList>
            <person name="Macqueen D.J."/>
            <person name="Gundappa M.K."/>
        </authorList>
    </citation>
    <scope>NUCLEOTIDE SEQUENCE [LARGE SCALE GENOMIC DNA]</scope>
</reference>
<organism evidence="2 3">
    <name type="scientific">Hucho hucho</name>
    <name type="common">huchen</name>
    <dbReference type="NCBI Taxonomy" id="62062"/>
    <lineage>
        <taxon>Eukaryota</taxon>
        <taxon>Metazoa</taxon>
        <taxon>Chordata</taxon>
        <taxon>Craniata</taxon>
        <taxon>Vertebrata</taxon>
        <taxon>Euteleostomi</taxon>
        <taxon>Actinopterygii</taxon>
        <taxon>Neopterygii</taxon>
        <taxon>Teleostei</taxon>
        <taxon>Protacanthopterygii</taxon>
        <taxon>Salmoniformes</taxon>
        <taxon>Salmonidae</taxon>
        <taxon>Salmoninae</taxon>
        <taxon>Hucho</taxon>
    </lineage>
</organism>
<feature type="region of interest" description="Disordered" evidence="1">
    <location>
        <begin position="239"/>
        <end position="291"/>
    </location>
</feature>
<dbReference type="GO" id="GO:0043291">
    <property type="term" value="C:RAVE complex"/>
    <property type="evidence" value="ECO:0007669"/>
    <property type="project" value="TreeGrafter"/>
</dbReference>
<protein>
    <submittedName>
        <fullName evidence="2">Uncharacterized protein</fullName>
    </submittedName>
</protein>
<dbReference type="AlphaFoldDB" id="A0A4W5M0T4"/>
<feature type="region of interest" description="Disordered" evidence="1">
    <location>
        <begin position="173"/>
        <end position="194"/>
    </location>
</feature>
<dbReference type="Proteomes" id="UP000314982">
    <property type="component" value="Unassembled WGS sequence"/>
</dbReference>
<feature type="compositionally biased region" description="Basic and acidic residues" evidence="1">
    <location>
        <begin position="264"/>
        <end position="274"/>
    </location>
</feature>
<proteinExistence type="predicted"/>